<dbReference type="SMART" id="SM00326">
    <property type="entry name" value="SH3"/>
    <property type="match status" value="1"/>
</dbReference>
<dbReference type="InterPro" id="IPR043162">
    <property type="entry name" value="DOCK_C_lobe_C"/>
</dbReference>
<dbReference type="InterPro" id="IPR026791">
    <property type="entry name" value="DOCK"/>
</dbReference>
<comment type="similarity">
    <text evidence="3">Belongs to the DOCK family.</text>
</comment>
<dbReference type="PROSITE" id="PS50002">
    <property type="entry name" value="SH3"/>
    <property type="match status" value="1"/>
</dbReference>
<comment type="caution">
    <text evidence="7">The sequence shown here is derived from an EMBL/GenBank/DDBJ whole genome shotgun (WGS) entry which is preliminary data.</text>
</comment>
<dbReference type="GeneID" id="94830493"/>
<dbReference type="Proteomes" id="UP000179807">
    <property type="component" value="Unassembled WGS sequence"/>
</dbReference>
<dbReference type="PANTHER" id="PTHR45653">
    <property type="entry name" value="DEDICATOR OF CYTOKINESIS"/>
    <property type="match status" value="1"/>
</dbReference>
<proteinExistence type="inferred from homology"/>
<dbReference type="RefSeq" id="XP_068347766.1">
    <property type="nucleotide sequence ID" value="XM_068495789.1"/>
</dbReference>
<dbReference type="InterPro" id="IPR001452">
    <property type="entry name" value="SH3_domain"/>
</dbReference>
<feature type="domain" description="DOCKER" evidence="6">
    <location>
        <begin position="1150"/>
        <end position="1560"/>
    </location>
</feature>
<name>A0A1J4JB18_9EUKA</name>
<dbReference type="Gene3D" id="2.30.30.40">
    <property type="entry name" value="SH3 Domains"/>
    <property type="match status" value="1"/>
</dbReference>
<dbReference type="GO" id="GO:0007264">
    <property type="term" value="P:small GTPase-mediated signal transduction"/>
    <property type="evidence" value="ECO:0007669"/>
    <property type="project" value="InterPro"/>
</dbReference>
<evidence type="ECO:0000256" key="4">
    <source>
        <dbReference type="SAM" id="MobiDB-lite"/>
    </source>
</evidence>
<protein>
    <recommendedName>
        <fullName evidence="9">SH3 domain-containing protein</fullName>
    </recommendedName>
</protein>
<dbReference type="PROSITE" id="PS51651">
    <property type="entry name" value="DOCKER"/>
    <property type="match status" value="1"/>
</dbReference>
<evidence type="ECO:0000256" key="2">
    <source>
        <dbReference type="PROSITE-ProRule" id="PRU00192"/>
    </source>
</evidence>
<evidence type="ECO:0000256" key="3">
    <source>
        <dbReference type="PROSITE-ProRule" id="PRU00984"/>
    </source>
</evidence>
<feature type="domain" description="SH3" evidence="5">
    <location>
        <begin position="5"/>
        <end position="65"/>
    </location>
</feature>
<feature type="region of interest" description="Disordered" evidence="4">
    <location>
        <begin position="270"/>
        <end position="296"/>
    </location>
</feature>
<evidence type="ECO:0000259" key="5">
    <source>
        <dbReference type="PROSITE" id="PS50002"/>
    </source>
</evidence>
<organism evidence="7 8">
    <name type="scientific">Tritrichomonas foetus</name>
    <dbReference type="NCBI Taxonomy" id="1144522"/>
    <lineage>
        <taxon>Eukaryota</taxon>
        <taxon>Metamonada</taxon>
        <taxon>Parabasalia</taxon>
        <taxon>Tritrichomonadida</taxon>
        <taxon>Tritrichomonadidae</taxon>
        <taxon>Tritrichomonas</taxon>
    </lineage>
</organism>
<dbReference type="GO" id="GO:0005737">
    <property type="term" value="C:cytoplasm"/>
    <property type="evidence" value="ECO:0007669"/>
    <property type="project" value="TreeGrafter"/>
</dbReference>
<reference evidence="7" key="1">
    <citation type="submission" date="2016-10" db="EMBL/GenBank/DDBJ databases">
        <authorList>
            <person name="Benchimol M."/>
            <person name="Almeida L.G."/>
            <person name="Vasconcelos A.T."/>
            <person name="Perreira-Neves A."/>
            <person name="Rosa I.A."/>
            <person name="Tasca T."/>
            <person name="Bogo M.R."/>
            <person name="de Souza W."/>
        </authorList>
    </citation>
    <scope>NUCLEOTIDE SEQUENCE [LARGE SCALE GENOMIC DNA]</scope>
    <source>
        <strain evidence="7">K</strain>
    </source>
</reference>
<keyword evidence="1 2" id="KW-0728">SH3 domain</keyword>
<dbReference type="Gene3D" id="1.20.58.740">
    <property type="match status" value="1"/>
</dbReference>
<sequence>MTWAKSTGVAIVTHPYIASGKHQISLLTGDHLLIYEKLEGWFHGRNLLTEIDGIFPECCVSFSPLDSIDKIDTRMFLTRKEDLLLTEARLTINYALNYIKKSDNAKKVCTITRYIVGVVEKINSINSIGHDLVFLVHQELANAIDELRKALGFQKTQRTKEDAFSTLTTWEEEQFTTSISTGVKKFIEPEYVVFHCYVDIINPKKVQFYRFFLYQSIRTPWISIPVTKRLCPENSHCDLLFNMLEKRDMKHQIYLVVYIYDIPESASTENVISNNPNSQENNKNASRSNSKNNINSNNTKDIWRDCVGVGYINFPSVKTDLAFKKGSTQLEIHPKTSTSNIYKYGPHEAFISNDRNCNETIKPIFPEMKVTFTPYFGVVDQYIEDKSITNPTKINSMFLPSVISAKNVISMLSVTISGITQHSSRKKSRTIARLYDSTEKKFLQRVESPITGQCDSEFYSSVSFKGVSGKRIHLIESFSIDLNKVRPDHLKNLYVALEIQRYLHRDSAPISSSYTMIPLTNSIGDIQQVNGASEPLHHFPFKKRGSNAKATEFEIHPTGKEVGNIEYDIIFSSTVLTPFEPLYKLLYYQRFENELESIIKNFTQPGMAEWSKFFKKLATNLAMIISSKPEYSKIAFDQLVFIFSEILTRGRPDYVQQINEVINEQFNPAKSTSNHAHLTHLYERMIPLLLEMIYSDDTTQNFRNSVKCSSYFINMSMRTVLIKQLTEEVDFNAVIEQLERFFKRLSEIVADVPSDANVQRKGFVFTNQQLILQHFASMIISLLQCIDPVFVSNIVVKFISSIRFVPEDRKQVPLDKSKMRVLLSLARSRCWTDPKARAILENTYTSELTKASSMPHCVTFIVPILSSLFLAVRNNFIVQFIELLYDCFKRDGVMMQTSTSAAARKVAENNVTNMSRLLLIIAYTFPDNFSLDYLLELVHSDLLSPQVRMFVYSNVVLIEKKKLKNIMKSSQEPKEDKIRIIETYLSLSILSSTKGPNALDNGMNTIIYPITNDYKTCKKLFESLPKEEKVAPVLLSPLLHCCLLHDTKDLRWMFYKLVKTDIKLNGNPKNILNPTLEAVHNLAKYPGFEQLLNTFKYNEDASPEVKTFLDHYSKIILSLKDIQTLFADKNALSRNSDKLSEAINIVINASKEADNPKILSQCILKQAELHLTCENFLEAAQAYVMLLNYIPVDHNLLEKQFQIDGAKSGIQLHSKVLLKVINLYMRAKYDEYGLDIVKKLRNDVVKPFKYYDIMKTIMDNEAKLYNNITTQDRKYSNFYFVRFSGEGFDENYYKNRSFVYRRPANVELQTFMDELSGKFPIGKVGSDLPPNDKDPYIQVYPLTVALEEEANDPFYIKPSSNQMKYQYRFEIHKNPHIFRYEKFIKDNTKINSMEQFFYYTKESFPCLNYRVEIDVDKSIKRQLEPIETAIVTIKRKTADIKIDNYYLRKKNERGTLSDVIESGLGAIFTTTLNVTVKDLLKGATKKCIDSFILNSDFSNDQQNTQKVTILKESIKEQIEILDKAIEIDDIIVSEQMKSLHFMIAASFNAVKEKLHNIIIS</sequence>
<dbReference type="InterPro" id="IPR043161">
    <property type="entry name" value="DOCK_C_lobe_A"/>
</dbReference>
<gene>
    <name evidence="7" type="ORF">TRFO_11015</name>
</gene>
<dbReference type="GO" id="GO:0005085">
    <property type="term" value="F:guanyl-nucleotide exchange factor activity"/>
    <property type="evidence" value="ECO:0007669"/>
    <property type="project" value="InterPro"/>
</dbReference>
<dbReference type="SUPFAM" id="SSF50044">
    <property type="entry name" value="SH3-domain"/>
    <property type="match status" value="1"/>
</dbReference>
<evidence type="ECO:0000256" key="1">
    <source>
        <dbReference type="ARBA" id="ARBA00022443"/>
    </source>
</evidence>
<keyword evidence="8" id="KW-1185">Reference proteome</keyword>
<dbReference type="GO" id="GO:0031267">
    <property type="term" value="F:small GTPase binding"/>
    <property type="evidence" value="ECO:0007669"/>
    <property type="project" value="TreeGrafter"/>
</dbReference>
<dbReference type="OrthoDB" id="6250593at2759"/>
<dbReference type="Gene3D" id="1.25.40.410">
    <property type="match status" value="1"/>
</dbReference>
<dbReference type="VEuPathDB" id="TrichDB:TRFO_11015"/>
<evidence type="ECO:0000313" key="8">
    <source>
        <dbReference type="Proteomes" id="UP000179807"/>
    </source>
</evidence>
<dbReference type="InterPro" id="IPR027357">
    <property type="entry name" value="DOCKER_dom"/>
</dbReference>
<dbReference type="InterPro" id="IPR036028">
    <property type="entry name" value="SH3-like_dom_sf"/>
</dbReference>
<dbReference type="EMBL" id="MLAK01001304">
    <property type="protein sequence ID" value="OHS94629.1"/>
    <property type="molecule type" value="Genomic_DNA"/>
</dbReference>
<dbReference type="GO" id="GO:0005886">
    <property type="term" value="C:plasma membrane"/>
    <property type="evidence" value="ECO:0007669"/>
    <property type="project" value="TreeGrafter"/>
</dbReference>
<accession>A0A1J4JB18</accession>
<evidence type="ECO:0000313" key="7">
    <source>
        <dbReference type="EMBL" id="OHS94629.1"/>
    </source>
</evidence>
<evidence type="ECO:0008006" key="9">
    <source>
        <dbReference type="Google" id="ProtNLM"/>
    </source>
</evidence>
<evidence type="ECO:0000259" key="6">
    <source>
        <dbReference type="PROSITE" id="PS51651"/>
    </source>
</evidence>
<dbReference type="PANTHER" id="PTHR45653:SF10">
    <property type="entry name" value="MYOBLAST CITY, ISOFORM B"/>
    <property type="match status" value="1"/>
</dbReference>